<proteinExistence type="predicted"/>
<feature type="region of interest" description="Disordered" evidence="7">
    <location>
        <begin position="1321"/>
        <end position="1409"/>
    </location>
</feature>
<dbReference type="GO" id="GO:0005524">
    <property type="term" value="F:ATP binding"/>
    <property type="evidence" value="ECO:0007669"/>
    <property type="project" value="UniProtKB-KW"/>
</dbReference>
<feature type="compositionally biased region" description="Polar residues" evidence="7">
    <location>
        <begin position="967"/>
        <end position="976"/>
    </location>
</feature>
<dbReference type="Gene3D" id="3.40.50.300">
    <property type="entry name" value="P-loop containing nucleotide triphosphate hydrolases"/>
    <property type="match status" value="2"/>
</dbReference>
<dbReference type="CDD" id="cd18793">
    <property type="entry name" value="SF2_C_SNF"/>
    <property type="match status" value="1"/>
</dbReference>
<feature type="domain" description="GAR" evidence="10">
    <location>
        <begin position="1179"/>
        <end position="1266"/>
    </location>
</feature>
<evidence type="ECO:0000256" key="3">
    <source>
        <dbReference type="ARBA" id="ARBA00022741"/>
    </source>
</evidence>
<feature type="compositionally biased region" description="Low complexity" evidence="7">
    <location>
        <begin position="1458"/>
        <end position="1482"/>
    </location>
</feature>
<dbReference type="GO" id="GO:0016787">
    <property type="term" value="F:hydrolase activity"/>
    <property type="evidence" value="ECO:0007669"/>
    <property type="project" value="UniProtKB-KW"/>
</dbReference>
<feature type="compositionally biased region" description="Polar residues" evidence="7">
    <location>
        <begin position="13"/>
        <end position="28"/>
    </location>
</feature>
<dbReference type="InterPro" id="IPR003108">
    <property type="entry name" value="GAR_dom"/>
</dbReference>
<dbReference type="PROSITE" id="PS51194">
    <property type="entry name" value="HELICASE_CTER"/>
    <property type="match status" value="1"/>
</dbReference>
<protein>
    <recommendedName>
        <fullName evidence="13">GAR domain-containing protein</fullName>
    </recommendedName>
</protein>
<dbReference type="InterPro" id="IPR050628">
    <property type="entry name" value="SNF2_RAD54_helicase_TF"/>
</dbReference>
<dbReference type="InterPro" id="IPR000330">
    <property type="entry name" value="SNF2_N"/>
</dbReference>
<keyword evidence="2" id="KW-0963">Cytoplasm</keyword>
<reference evidence="11 12" key="1">
    <citation type="submission" date="2023-08" db="EMBL/GenBank/DDBJ databases">
        <title>Black Yeasts Isolated from many extreme environments.</title>
        <authorList>
            <person name="Coleine C."/>
            <person name="Stajich J.E."/>
            <person name="Selbmann L."/>
        </authorList>
    </citation>
    <scope>NUCLEOTIDE SEQUENCE [LARGE SCALE GENOMIC DNA]</scope>
    <source>
        <strain evidence="11 12">CCFEE 5935</strain>
    </source>
</reference>
<evidence type="ECO:0008006" key="13">
    <source>
        <dbReference type="Google" id="ProtNLM"/>
    </source>
</evidence>
<dbReference type="Pfam" id="PF00176">
    <property type="entry name" value="SNF2-rel_dom"/>
    <property type="match status" value="1"/>
</dbReference>
<feature type="region of interest" description="Disordered" evidence="7">
    <location>
        <begin position="2629"/>
        <end position="2723"/>
    </location>
</feature>
<comment type="subcellular location">
    <subcellularLocation>
        <location evidence="1">Cytoplasm</location>
        <location evidence="1">Cytoskeleton</location>
    </subcellularLocation>
</comment>
<feature type="compositionally biased region" description="Low complexity" evidence="7">
    <location>
        <begin position="655"/>
        <end position="706"/>
    </location>
</feature>
<keyword evidence="3" id="KW-0547">Nucleotide-binding</keyword>
<keyword evidence="4" id="KW-0378">Hydrolase</keyword>
<keyword evidence="6" id="KW-0206">Cytoskeleton</keyword>
<evidence type="ECO:0000259" key="8">
    <source>
        <dbReference type="PROSITE" id="PS51192"/>
    </source>
</evidence>
<dbReference type="InterPro" id="IPR036534">
    <property type="entry name" value="GAR_dom_sf"/>
</dbReference>
<feature type="region of interest" description="Disordered" evidence="7">
    <location>
        <begin position="568"/>
        <end position="744"/>
    </location>
</feature>
<dbReference type="InterPro" id="IPR014001">
    <property type="entry name" value="Helicase_ATP-bd"/>
</dbReference>
<feature type="compositionally biased region" description="Low complexity" evidence="7">
    <location>
        <begin position="458"/>
        <end position="471"/>
    </location>
</feature>
<feature type="region of interest" description="Disordered" evidence="7">
    <location>
        <begin position="375"/>
        <end position="479"/>
    </location>
</feature>
<dbReference type="GeneID" id="89921563"/>
<evidence type="ECO:0000256" key="2">
    <source>
        <dbReference type="ARBA" id="ARBA00022490"/>
    </source>
</evidence>
<evidence type="ECO:0000256" key="5">
    <source>
        <dbReference type="ARBA" id="ARBA00022840"/>
    </source>
</evidence>
<feature type="region of interest" description="Disordered" evidence="7">
    <location>
        <begin position="850"/>
        <end position="876"/>
    </location>
</feature>
<feature type="compositionally biased region" description="Basic and acidic residues" evidence="7">
    <location>
        <begin position="2651"/>
        <end position="2661"/>
    </location>
</feature>
<feature type="compositionally biased region" description="Polar residues" evidence="7">
    <location>
        <begin position="2704"/>
        <end position="2723"/>
    </location>
</feature>
<dbReference type="GO" id="GO:0005856">
    <property type="term" value="C:cytoskeleton"/>
    <property type="evidence" value="ECO:0007669"/>
    <property type="project" value="UniProtKB-SubCell"/>
</dbReference>
<evidence type="ECO:0000256" key="1">
    <source>
        <dbReference type="ARBA" id="ARBA00004245"/>
    </source>
</evidence>
<dbReference type="PROSITE" id="PS51460">
    <property type="entry name" value="GAR"/>
    <property type="match status" value="1"/>
</dbReference>
<feature type="compositionally biased region" description="Polar residues" evidence="7">
    <location>
        <begin position="2679"/>
        <end position="2695"/>
    </location>
</feature>
<feature type="domain" description="Helicase ATP-binding" evidence="8">
    <location>
        <begin position="1854"/>
        <end position="2020"/>
    </location>
</feature>
<feature type="compositionally biased region" description="Polar residues" evidence="7">
    <location>
        <begin position="1448"/>
        <end position="1457"/>
    </location>
</feature>
<feature type="compositionally biased region" description="Basic residues" evidence="7">
    <location>
        <begin position="593"/>
        <end position="602"/>
    </location>
</feature>
<feature type="domain" description="Helicase C-terminal" evidence="9">
    <location>
        <begin position="2438"/>
        <end position="2593"/>
    </location>
</feature>
<dbReference type="SUPFAM" id="SSF52540">
    <property type="entry name" value="P-loop containing nucleoside triphosphate hydrolases"/>
    <property type="match status" value="2"/>
</dbReference>
<feature type="region of interest" description="Disordered" evidence="7">
    <location>
        <begin position="1446"/>
        <end position="1493"/>
    </location>
</feature>
<dbReference type="Proteomes" id="UP001337655">
    <property type="component" value="Unassembled WGS sequence"/>
</dbReference>
<dbReference type="InterPro" id="IPR049730">
    <property type="entry name" value="SNF2/RAD54-like_C"/>
</dbReference>
<dbReference type="GO" id="GO:0006281">
    <property type="term" value="P:DNA repair"/>
    <property type="evidence" value="ECO:0007669"/>
    <property type="project" value="TreeGrafter"/>
</dbReference>
<sequence length="2763" mass="305202">MALPDPTIDPPRLSSSTRRYSQNRSPTRSPVRRQHSARDYDPLLRDLSPTTTLRAFASSDEGQANDHLSKSLKSASLAQRRLGIQAAQSCLDLRSWTRELEAWEWPGTFDEPEPARKKQRISVMSIGSLASQPSMTQGGNEDGLEFWGSLPAQTAQTYQKRLDEITEALEEVDVEGLKSFVLSAHHQAGYGEVDVDDSIGAIGADTNLKRLDDFTALVTATILQSLPYLSRLHRLLNTWSVRLSILRSAPGHLRDLAQARLDLDHGWAALAVSNHPAAADALQRAQATFSRDTMTEMKDVVQKQVSSLGGRLDHFLDMLEGREECVPEAWIENFEALEEQYGQWVVQAERKVMEGEWNTSTVRLGQLDLAQGSVEDADGAQDIPRSAGGDHAVQPSRSVTVGPTTVSSTTVGSALGTTNTTTHTTSSDPQNGIHTTTTPFSTTHTQTSAEGLPEDSQRSSTITTTHSTSSSIRRHRSRHVPIDIEGYKEEFVNGGPPVEPLLDLPKTTSRNISPGSVATPSSGDGEAISQVKKRAAFLNGDIEKSERLNKSKPAPIVRPFEHASNAFTRLFKREKDEEKTEDRARSTSIGSRGSKHTAKKSSRSNMGYADLFSVPHTKDVPERIASPRRSESRARKVDSRVMEFVESQSVPPEVPQRSSSANSRPSSRPSSRPRTPRSASQPADGPLSPSTQSRPASRPRTPRSVSHPADDRMGPSRTMSSYSRRSSKQNITALPIRDQQYPQLPAMGPGRQGPDTYLPTGLNSPFHSPTEEEQGFDLPENWPLSGEISPVVEAENPMSVGMVLNEKEESETAFSNEALPTDLFEDLFVSSMPLSPHQALTSGISGANERSTRFSEVGSPFSTRSRSARGDDHESYFERPAADRSLLRTGGSRENIKLEDYGFPDTSLPRPVSMVMEADENAVAEDEFENGEIEDAQLLRNGTNAAAYFGRSGSSTASPGANGRLSLGTQRSMSTPPVSPRLLKLQIPSANSPEETGLPETARRGDVGFIRRASMKSIDSYPRSSLKQVDIASPMSQSQTPLDVTPASDERVRSGMEPFTPTSPLHYRDDMYFPSPPSVPMRSSSLSQSPEPTRSQELRSPADLWDLNSAMAKHKRKQSSSSRDPRRSTESSKQRETPPKLRDTPLKPGEDNFDRHVSEVLDRVHASNIKFRTRPGAVTPLPQQRPAGKSSKAAERNMTLAPADPSPKKSAAANKEVKLYHLMQAGRPEPIKLFVRLVGEGERVMVRVGGGWADLADYLRQYAEHHGSRTVSEGGLQLQTAGLPNGFGKRTFSGPAASLAKINAQRGTPATPLTALPAAERSVTSYGENEDQLHLPTGESDESATTSPLVSHLTTTQRSTPKSTKSSSRPSTAHSAKENLNTPLVENSPAGSLGMAGPASTNKTKGELPEQKARWVEGMIERVSQTASAEKSQKQFAEMGKAEMGYSTADQPTDSGFSHSSHSSSADTALSASSATLLPSPDHQTSPRSRGDPALSKEAALFFSDLENYLPLGCLCFEDPNGLQNEQDFDGTWQIITQLPQQHSFDTQLAFHIHKLVYSGWIRLFLSRGLIDARHVIIRVYILPFDVGLKYIDRQVKRLSLALEALVAEIDVSPETWKGRYDPAKARRFDTWASSDEGSLFWMFNQVPSPSPLEDTVTDKYAQLAMKRLLSSRVYGLTTQLYAYQRRSAALMLQRESVSGLELDPRLELRKAPDGSEYYYGARELDFRRQPRFYESCQGGILAETMGLGKTVICLSLILATKDHPPKVPAQYSLPQVRESTASLANMAVSNVHRKSMPWKARFARIGRRDSDDLDIWRAIMEKTPPTYEIPLEPVRWNRKTIEPPPKKMLLAATTVIVVPRNLCRQWQSEIQKHVNENLLRMLVMDSTKKTLPQPEEIASHDIVLFTRGRFEAEIRDGSDAQGRRLGTTQLLCRCPYIGATRVRDCHCLRTDQLYDSPLKHLHFKRLIIDEGHFFSNTNNAAVTVANKLIAADARWVVSGTPAKDLLGVEVDMSSAENLWRTPNTKDSRDAVMQQRRHFSKKDDTDGAIRSLGALASSFLKIKPWAASDNTEKGLQWEDYIYRHEDMRKRTFSGFSTCLRRTLNAMVVKTQPEDVEKDHQLPPLSHEVVRLEPSFYDKLTANMFTLVLTANAVTSERTDQDYLFHKNSQKARSQLIGNLRQSAFFWSGFSEADVLASMKSSRAYLRKENTGCTQADRELLFKTMNFADTVLMSEGWKALSRSHELGLFVDDWPEESAEHWSFDGTQKPLLTGISQLLEAQKYVNERVGQDDPGEGLSGTGIKALAAAKHGIVKEEGGRGQKDEKPVLTKGGIPTSSIDGEPTLRRRSSVGGKVSPKKAPRTFKIVKPRERRRSAPAVAKSPATMHTPVVENGESRSPALPLATMEDAEIVKPSAALPFDSPFLRSRIVGTTSAKLSYLATQVLKYCKQEKILIFYDGDNAAYYIAQMLELLHIRHEIYAKGLAAHLKSEYVVRFDQEAEDRVLLMDVRNAAFGLNLPSASRIYFVNPSCRPNIEAQAIKRAHRIGQTRPVHVETLVLSGTIEEKMLERSKRMTRSEHRDAGHLEDDVGIREIIQGARIIPVTEDERNGRGQMAALDESQQLWCREGYSSLAKSQPAATDDQVPVKKRKRKDSANRGNEAKSSKLKPSVRRTLAFVDCGSPNTTGSMQAPSQNGRGNDSDPYAQSGASNPSTHLDSTSSRQAPEQTITSAVGDLALLDDQARNGLTDPTGRENQDLMRHILTLL</sequence>
<dbReference type="RefSeq" id="XP_064663713.1">
    <property type="nucleotide sequence ID" value="XM_064797479.1"/>
</dbReference>
<feature type="compositionally biased region" description="Basic and acidic residues" evidence="7">
    <location>
        <begin position="1123"/>
        <end position="1153"/>
    </location>
</feature>
<feature type="compositionally biased region" description="Basic and acidic residues" evidence="7">
    <location>
        <begin position="571"/>
        <end position="585"/>
    </location>
</feature>
<dbReference type="GO" id="GO:0008094">
    <property type="term" value="F:ATP-dependent activity, acting on DNA"/>
    <property type="evidence" value="ECO:0007669"/>
    <property type="project" value="TreeGrafter"/>
</dbReference>
<evidence type="ECO:0000313" key="12">
    <source>
        <dbReference type="Proteomes" id="UP001337655"/>
    </source>
</evidence>
<dbReference type="InterPro" id="IPR001650">
    <property type="entry name" value="Helicase_C-like"/>
</dbReference>
<evidence type="ECO:0000259" key="9">
    <source>
        <dbReference type="PROSITE" id="PS51194"/>
    </source>
</evidence>
<dbReference type="SUPFAM" id="SSF143575">
    <property type="entry name" value="GAS2 domain-like"/>
    <property type="match status" value="1"/>
</dbReference>
<dbReference type="PROSITE" id="PS51192">
    <property type="entry name" value="HELICASE_ATP_BIND_1"/>
    <property type="match status" value="1"/>
</dbReference>
<evidence type="ECO:0000256" key="6">
    <source>
        <dbReference type="ARBA" id="ARBA00023212"/>
    </source>
</evidence>
<feature type="compositionally biased region" description="Basic and acidic residues" evidence="7">
    <location>
        <begin position="2314"/>
        <end position="2326"/>
    </location>
</feature>
<dbReference type="GO" id="GO:0005634">
    <property type="term" value="C:nucleus"/>
    <property type="evidence" value="ECO:0007669"/>
    <property type="project" value="TreeGrafter"/>
</dbReference>
<dbReference type="SMART" id="SM00487">
    <property type="entry name" value="DEXDc"/>
    <property type="match status" value="1"/>
</dbReference>
<feature type="compositionally biased region" description="Low complexity" evidence="7">
    <location>
        <begin position="398"/>
        <end position="427"/>
    </location>
</feature>
<dbReference type="PANTHER" id="PTHR45626:SF51">
    <property type="entry name" value="SNF2-RELATED DOMAIN-CONTAINING PROTEIN"/>
    <property type="match status" value="1"/>
</dbReference>
<dbReference type="Gene3D" id="3.30.920.20">
    <property type="entry name" value="Gas2-like domain"/>
    <property type="match status" value="1"/>
</dbReference>
<dbReference type="GO" id="GO:0008017">
    <property type="term" value="F:microtubule binding"/>
    <property type="evidence" value="ECO:0007669"/>
    <property type="project" value="InterPro"/>
</dbReference>
<gene>
    <name evidence="11" type="ORF">LTR77_000212</name>
</gene>
<feature type="compositionally biased region" description="Low complexity" evidence="7">
    <location>
        <begin position="1354"/>
        <end position="1372"/>
    </location>
</feature>
<organism evidence="11 12">
    <name type="scientific">Saxophila tyrrhenica</name>
    <dbReference type="NCBI Taxonomy" id="1690608"/>
    <lineage>
        <taxon>Eukaryota</taxon>
        <taxon>Fungi</taxon>
        <taxon>Dikarya</taxon>
        <taxon>Ascomycota</taxon>
        <taxon>Pezizomycotina</taxon>
        <taxon>Dothideomycetes</taxon>
        <taxon>Dothideomycetidae</taxon>
        <taxon>Mycosphaerellales</taxon>
        <taxon>Extremaceae</taxon>
        <taxon>Saxophila</taxon>
    </lineage>
</organism>
<keyword evidence="5" id="KW-0067">ATP-binding</keyword>
<evidence type="ECO:0000313" key="11">
    <source>
        <dbReference type="EMBL" id="KAK5175075.1"/>
    </source>
</evidence>
<feature type="region of interest" description="Disordered" evidence="7">
    <location>
        <begin position="502"/>
        <end position="528"/>
    </location>
</feature>
<feature type="compositionally biased region" description="Basic and acidic residues" evidence="7">
    <location>
        <begin position="628"/>
        <end position="643"/>
    </location>
</feature>
<dbReference type="PANTHER" id="PTHR45626">
    <property type="entry name" value="TRANSCRIPTION TERMINATION FACTOR 2-RELATED"/>
    <property type="match status" value="1"/>
</dbReference>
<feature type="region of interest" description="Disordered" evidence="7">
    <location>
        <begin position="1030"/>
        <end position="1153"/>
    </location>
</feature>
<accession>A0AAV9PQM7</accession>
<evidence type="ECO:0000256" key="7">
    <source>
        <dbReference type="SAM" id="MobiDB-lite"/>
    </source>
</evidence>
<comment type="caution">
    <text evidence="11">The sequence shown here is derived from an EMBL/GenBank/DDBJ whole genome shotgun (WGS) entry which is preliminary data.</text>
</comment>
<dbReference type="EMBL" id="JAVRRT010000001">
    <property type="protein sequence ID" value="KAK5175075.1"/>
    <property type="molecule type" value="Genomic_DNA"/>
</dbReference>
<evidence type="ECO:0000259" key="10">
    <source>
        <dbReference type="PROSITE" id="PS51460"/>
    </source>
</evidence>
<feature type="region of interest" description="Disordered" evidence="7">
    <location>
        <begin position="950"/>
        <end position="979"/>
    </location>
</feature>
<dbReference type="Pfam" id="PF02187">
    <property type="entry name" value="GAS2"/>
    <property type="match status" value="1"/>
</dbReference>
<feature type="region of interest" description="Disordered" evidence="7">
    <location>
        <begin position="1"/>
        <end position="44"/>
    </location>
</feature>
<evidence type="ECO:0000256" key="4">
    <source>
        <dbReference type="ARBA" id="ARBA00022801"/>
    </source>
</evidence>
<keyword evidence="12" id="KW-1185">Reference proteome</keyword>
<feature type="compositionally biased region" description="Low complexity" evidence="7">
    <location>
        <begin position="435"/>
        <end position="447"/>
    </location>
</feature>
<name>A0AAV9PQM7_9PEZI</name>
<feature type="compositionally biased region" description="Polar residues" evidence="7">
    <location>
        <begin position="506"/>
        <end position="522"/>
    </location>
</feature>
<feature type="region of interest" description="Disordered" evidence="7">
    <location>
        <begin position="1171"/>
        <end position="1210"/>
    </location>
</feature>
<feature type="region of interest" description="Disordered" evidence="7">
    <location>
        <begin position="2314"/>
        <end position="2358"/>
    </location>
</feature>
<dbReference type="InterPro" id="IPR027417">
    <property type="entry name" value="P-loop_NTPase"/>
</dbReference>
<dbReference type="Pfam" id="PF00271">
    <property type="entry name" value="Helicase_C"/>
    <property type="match status" value="1"/>
</dbReference>
<feature type="compositionally biased region" description="Polar residues" evidence="7">
    <location>
        <begin position="1343"/>
        <end position="1353"/>
    </location>
</feature>
<feature type="compositionally biased region" description="Low complexity" evidence="7">
    <location>
        <begin position="1080"/>
        <end position="1095"/>
    </location>
</feature>